<dbReference type="InterPro" id="IPR038192">
    <property type="entry name" value="CSTF_C_sf"/>
</dbReference>
<keyword evidence="2" id="KW-0539">Nucleus</keyword>
<dbReference type="InterPro" id="IPR025742">
    <property type="entry name" value="CSTF2_hinge"/>
</dbReference>
<organism evidence="6 7">
    <name type="scientific">Lachnellula hyalina</name>
    <dbReference type="NCBI Taxonomy" id="1316788"/>
    <lineage>
        <taxon>Eukaryota</taxon>
        <taxon>Fungi</taxon>
        <taxon>Dikarya</taxon>
        <taxon>Ascomycota</taxon>
        <taxon>Pezizomycotina</taxon>
        <taxon>Leotiomycetes</taxon>
        <taxon>Helotiales</taxon>
        <taxon>Lachnaceae</taxon>
        <taxon>Lachnellula</taxon>
    </lineage>
</organism>
<protein>
    <submittedName>
        <fullName evidence="6">Cleavage stimulation factor subunit</fullName>
    </submittedName>
</protein>
<keyword evidence="7" id="KW-1185">Reference proteome</keyword>
<evidence type="ECO:0000313" key="7">
    <source>
        <dbReference type="Proteomes" id="UP000431533"/>
    </source>
</evidence>
<dbReference type="Gene3D" id="1.25.40.630">
    <property type="match status" value="1"/>
</dbReference>
<dbReference type="PANTHER" id="PTHR45735">
    <property type="entry name" value="CLEAVAGE STIMULATION FACTOR SUBUNIT 2"/>
    <property type="match status" value="1"/>
</dbReference>
<feature type="region of interest" description="Disordered" evidence="4">
    <location>
        <begin position="86"/>
        <end position="131"/>
    </location>
</feature>
<dbReference type="AlphaFoldDB" id="A0A8H8R010"/>
<sequence>MSTMSTKPPSKSVFVGNIPYGLTEEQIVDIFSSAGKVLNFRLVYDRETGRPKGFGFAEYPDSDSASSAVRNLNDYEIMNRKLRVDFSNDAGGDDDNSAPAGYQHPPPSNGMPIPPPSQAHNGNSTLPPLPLGIDLPAGLDCPDAISRTLSTLPPQQLLDVLSQMKTLATTDPSKATELLHQAPQLSYAIFQALLLMGLVSTDALTSVVEQATNTVPAGAYPPGFPPPPQHMSGQLGVGTPPVANHVYAPPPPPPQAVMPDQEALIAQVMAMSQEVVDSLPAAERQQIMALRATYGR</sequence>
<dbReference type="SMART" id="SM00360">
    <property type="entry name" value="RRM"/>
    <property type="match status" value="1"/>
</dbReference>
<dbReference type="CDD" id="cd12398">
    <property type="entry name" value="RRM_CSTF2_RNA15_like"/>
    <property type="match status" value="1"/>
</dbReference>
<evidence type="ECO:0000256" key="3">
    <source>
        <dbReference type="PROSITE-ProRule" id="PRU00176"/>
    </source>
</evidence>
<dbReference type="InterPro" id="IPR026896">
    <property type="entry name" value="CSTF_C"/>
</dbReference>
<feature type="compositionally biased region" description="Pro residues" evidence="4">
    <location>
        <begin position="104"/>
        <end position="117"/>
    </location>
</feature>
<dbReference type="Gene3D" id="1.10.20.70">
    <property type="entry name" value="Transcription termination and cleavage factor, C-terminal domain"/>
    <property type="match status" value="1"/>
</dbReference>
<dbReference type="InterPro" id="IPR000504">
    <property type="entry name" value="RRM_dom"/>
</dbReference>
<comment type="caution">
    <text evidence="6">The sequence shown here is derived from an EMBL/GenBank/DDBJ whole genome shotgun (WGS) entry which is preliminary data.</text>
</comment>
<comment type="subcellular location">
    <subcellularLocation>
        <location evidence="1">Nucleus</location>
    </subcellularLocation>
</comment>
<dbReference type="RefSeq" id="XP_031003197.1">
    <property type="nucleotide sequence ID" value="XM_031151687.1"/>
</dbReference>
<dbReference type="Pfam" id="PF14327">
    <property type="entry name" value="CSTF2_hinge"/>
    <property type="match status" value="1"/>
</dbReference>
<evidence type="ECO:0000256" key="2">
    <source>
        <dbReference type="ARBA" id="ARBA00023242"/>
    </source>
</evidence>
<feature type="domain" description="RRM" evidence="5">
    <location>
        <begin position="11"/>
        <end position="89"/>
    </location>
</feature>
<dbReference type="Pfam" id="PF14304">
    <property type="entry name" value="CSTF_C"/>
    <property type="match status" value="1"/>
</dbReference>
<dbReference type="GO" id="GO:0005847">
    <property type="term" value="C:mRNA cleavage and polyadenylation specificity factor complex"/>
    <property type="evidence" value="ECO:0007669"/>
    <property type="project" value="TreeGrafter"/>
</dbReference>
<dbReference type="GO" id="GO:0003729">
    <property type="term" value="F:mRNA binding"/>
    <property type="evidence" value="ECO:0007669"/>
    <property type="project" value="TreeGrafter"/>
</dbReference>
<dbReference type="Proteomes" id="UP000431533">
    <property type="component" value="Unassembled WGS sequence"/>
</dbReference>
<dbReference type="EMBL" id="QGMH01000132">
    <property type="protein sequence ID" value="TVY24409.1"/>
    <property type="molecule type" value="Genomic_DNA"/>
</dbReference>
<dbReference type="OrthoDB" id="272703at2759"/>
<keyword evidence="3" id="KW-0694">RNA-binding</keyword>
<dbReference type="InterPro" id="IPR035979">
    <property type="entry name" value="RBD_domain_sf"/>
</dbReference>
<dbReference type="PROSITE" id="PS50102">
    <property type="entry name" value="RRM"/>
    <property type="match status" value="1"/>
</dbReference>
<accession>A0A8H8R010</accession>
<gene>
    <name evidence="6" type="primary">Cstf2</name>
    <name evidence="6" type="ORF">LHYA1_G006753</name>
</gene>
<proteinExistence type="predicted"/>
<dbReference type="GeneID" id="41986951"/>
<dbReference type="Gene3D" id="3.30.70.330">
    <property type="match status" value="1"/>
</dbReference>
<dbReference type="SUPFAM" id="SSF54928">
    <property type="entry name" value="RNA-binding domain, RBD"/>
    <property type="match status" value="1"/>
</dbReference>
<evidence type="ECO:0000259" key="5">
    <source>
        <dbReference type="PROSITE" id="PS50102"/>
    </source>
</evidence>
<evidence type="ECO:0000256" key="1">
    <source>
        <dbReference type="ARBA" id="ARBA00004123"/>
    </source>
</evidence>
<dbReference type="InterPro" id="IPR012677">
    <property type="entry name" value="Nucleotide-bd_a/b_plait_sf"/>
</dbReference>
<name>A0A8H8R010_9HELO</name>
<evidence type="ECO:0000256" key="4">
    <source>
        <dbReference type="SAM" id="MobiDB-lite"/>
    </source>
</evidence>
<evidence type="ECO:0000313" key="6">
    <source>
        <dbReference type="EMBL" id="TVY24409.1"/>
    </source>
</evidence>
<dbReference type="GO" id="GO:0031124">
    <property type="term" value="P:mRNA 3'-end processing"/>
    <property type="evidence" value="ECO:0007669"/>
    <property type="project" value="InterPro"/>
</dbReference>
<dbReference type="Pfam" id="PF00076">
    <property type="entry name" value="RRM_1"/>
    <property type="match status" value="1"/>
</dbReference>
<dbReference type="PANTHER" id="PTHR45735:SF2">
    <property type="entry name" value="CLEAVAGE STIMULATION FACTOR SUBUNIT 2"/>
    <property type="match status" value="1"/>
</dbReference>
<reference evidence="6 7" key="1">
    <citation type="submission" date="2018-05" db="EMBL/GenBank/DDBJ databases">
        <title>Genome sequencing and assembly of the regulated plant pathogen Lachnellula willkommii and related sister species for the development of diagnostic species identification markers.</title>
        <authorList>
            <person name="Giroux E."/>
            <person name="Bilodeau G."/>
        </authorList>
    </citation>
    <scope>NUCLEOTIDE SEQUENCE [LARGE SCALE GENOMIC DNA]</scope>
    <source>
        <strain evidence="6 7">CBS 185.66</strain>
    </source>
</reference>